<dbReference type="Pfam" id="PF13432">
    <property type="entry name" value="TPR_16"/>
    <property type="match status" value="1"/>
</dbReference>
<evidence type="ECO:0000313" key="3">
    <source>
        <dbReference type="EMBL" id="GGC60321.1"/>
    </source>
</evidence>
<proteinExistence type="predicted"/>
<dbReference type="RefSeq" id="WP_188608892.1">
    <property type="nucleotide sequence ID" value="NZ_BMGG01000003.1"/>
</dbReference>
<dbReference type="Gene3D" id="1.25.40.10">
    <property type="entry name" value="Tetratricopeptide repeat domain"/>
    <property type="match status" value="3"/>
</dbReference>
<dbReference type="SUPFAM" id="SSF48452">
    <property type="entry name" value="TPR-like"/>
    <property type="match status" value="2"/>
</dbReference>
<name>A0A916U546_9HYPH</name>
<protein>
    <recommendedName>
        <fullName evidence="5">Tetratricopeptide repeat protein</fullName>
    </recommendedName>
</protein>
<sequence length="804" mass="86018">MKALEQGDLAAAAACFSAVLALDPVAPRALYGNAELARRRGDSREAFSLAIAALSGDPTHVGLHQLARALVKELGGETGSSEAARALLLKHPSVANVARLYCIHARQNGGAEVMYDGLLAAMGAAPDDDALRLLAAQELIRAGLPRAAKGVVGPLLAARPDDRAALIAAGDAALALKDDEGTVAYLGPALADESGPADNRRRIMLAAALKRLDRLDAAEAALAPVLAQADAPALAHEQAGHLARARGDTAAAIGHFEAAVGAEPASVRLRMLLMRGLRDVGRRAEAAAVVDAILADDPNVADAHLQRGEFALASKNYERAREAFECASRLAPADARPWQRLAHLAGLTAGAHAALEIMARGIAQARGPELLLAQSDLQFRRGLDAEAETSLRAAESIEPDAAAVRIMRIKRAIATGEHERARIMTAALPADSQRQRTVRHDLEGVLAEAQWRFDPAAAAYAAAAACDARSSSLQESLGRCVLMGLDPRRARRHFASARDLNRVTILGRGGSLNPSQSRYGALVNDAWCDGEALAMAQQAAGAEDIGPLLDAVRSLPHYTLAAIALLIRLRHAGRLNPKPDTEREGEANRRIPRLIHQYWDTRLVPDDVVDLMGSWAALNPAWHYRRLDRNEAQEYLRAHFPPNAARAFRRLRVAAQQADLVRLGVLLREGGVYADADDRCLADLSQLTARASLVLRQEHLGSLANNFIATAPGHPVVAAAFELAVESILRGDADSIWLSTGPGLMSRAVATYLAAERERLDEIGRDLLVLTPWQMRRFTAPACQASYKASAKSWLNQEFNARAS</sequence>
<dbReference type="InterPro" id="IPR019734">
    <property type="entry name" value="TPR_rpt"/>
</dbReference>
<dbReference type="InterPro" id="IPR051706">
    <property type="entry name" value="Glycosyltransferase_domain"/>
</dbReference>
<dbReference type="GO" id="GO:0000030">
    <property type="term" value="F:mannosyltransferase activity"/>
    <property type="evidence" value="ECO:0007669"/>
    <property type="project" value="TreeGrafter"/>
</dbReference>
<dbReference type="InterPro" id="IPR011990">
    <property type="entry name" value="TPR-like_helical_dom_sf"/>
</dbReference>
<dbReference type="EMBL" id="BMGG01000003">
    <property type="protein sequence ID" value="GGC60321.1"/>
    <property type="molecule type" value="Genomic_DNA"/>
</dbReference>
<keyword evidence="4" id="KW-1185">Reference proteome</keyword>
<keyword evidence="2" id="KW-0802">TPR repeat</keyword>
<dbReference type="Gene3D" id="3.90.550.20">
    <property type="match status" value="1"/>
</dbReference>
<evidence type="ECO:0000313" key="4">
    <source>
        <dbReference type="Proteomes" id="UP000637002"/>
    </source>
</evidence>
<reference evidence="3" key="1">
    <citation type="journal article" date="2014" name="Int. J. Syst. Evol. Microbiol.">
        <title>Complete genome sequence of Corynebacterium casei LMG S-19264T (=DSM 44701T), isolated from a smear-ripened cheese.</title>
        <authorList>
            <consortium name="US DOE Joint Genome Institute (JGI-PGF)"/>
            <person name="Walter F."/>
            <person name="Albersmeier A."/>
            <person name="Kalinowski J."/>
            <person name="Ruckert C."/>
        </authorList>
    </citation>
    <scope>NUCLEOTIDE SEQUENCE</scope>
    <source>
        <strain evidence="3">CGMCC 1.12919</strain>
    </source>
</reference>
<dbReference type="PANTHER" id="PTHR32385">
    <property type="entry name" value="MANNOSYL PHOSPHORYLINOSITOL CERAMIDE SYNTHASE"/>
    <property type="match status" value="1"/>
</dbReference>
<dbReference type="Pfam" id="PF04488">
    <property type="entry name" value="Gly_transf_sug"/>
    <property type="match status" value="1"/>
</dbReference>
<dbReference type="GO" id="GO:0016020">
    <property type="term" value="C:membrane"/>
    <property type="evidence" value="ECO:0007669"/>
    <property type="project" value="GOC"/>
</dbReference>
<evidence type="ECO:0000256" key="1">
    <source>
        <dbReference type="ARBA" id="ARBA00022679"/>
    </source>
</evidence>
<evidence type="ECO:0000256" key="2">
    <source>
        <dbReference type="PROSITE-ProRule" id="PRU00339"/>
    </source>
</evidence>
<reference evidence="3" key="2">
    <citation type="submission" date="2020-09" db="EMBL/GenBank/DDBJ databases">
        <authorList>
            <person name="Sun Q."/>
            <person name="Zhou Y."/>
        </authorList>
    </citation>
    <scope>NUCLEOTIDE SEQUENCE</scope>
    <source>
        <strain evidence="3">CGMCC 1.12919</strain>
    </source>
</reference>
<gene>
    <name evidence="3" type="ORF">GCM10010994_18700</name>
</gene>
<comment type="caution">
    <text evidence="3">The sequence shown here is derived from an EMBL/GenBank/DDBJ whole genome shotgun (WGS) entry which is preliminary data.</text>
</comment>
<feature type="repeat" description="TPR" evidence="2">
    <location>
        <begin position="301"/>
        <end position="334"/>
    </location>
</feature>
<evidence type="ECO:0008006" key="5">
    <source>
        <dbReference type="Google" id="ProtNLM"/>
    </source>
</evidence>
<keyword evidence="1" id="KW-0808">Transferase</keyword>
<dbReference type="GO" id="GO:0051999">
    <property type="term" value="P:mannosyl-inositol phosphorylceramide biosynthetic process"/>
    <property type="evidence" value="ECO:0007669"/>
    <property type="project" value="TreeGrafter"/>
</dbReference>
<dbReference type="InterPro" id="IPR007577">
    <property type="entry name" value="GlycoTrfase_DXD_sugar-bd_CS"/>
</dbReference>
<dbReference type="SUPFAM" id="SSF53448">
    <property type="entry name" value="Nucleotide-diphospho-sugar transferases"/>
    <property type="match status" value="1"/>
</dbReference>
<dbReference type="PANTHER" id="PTHR32385:SF15">
    <property type="entry name" value="INOSITOL PHOSPHOCERAMIDE MANNOSYLTRANSFERASE 1"/>
    <property type="match status" value="1"/>
</dbReference>
<dbReference type="SMART" id="SM00028">
    <property type="entry name" value="TPR"/>
    <property type="match status" value="3"/>
</dbReference>
<dbReference type="AlphaFoldDB" id="A0A916U546"/>
<dbReference type="InterPro" id="IPR029044">
    <property type="entry name" value="Nucleotide-diphossugar_trans"/>
</dbReference>
<dbReference type="Pfam" id="PF14559">
    <property type="entry name" value="TPR_19"/>
    <property type="match status" value="1"/>
</dbReference>
<dbReference type="Proteomes" id="UP000637002">
    <property type="component" value="Unassembled WGS sequence"/>
</dbReference>
<accession>A0A916U546</accession>
<dbReference type="PROSITE" id="PS50005">
    <property type="entry name" value="TPR"/>
    <property type="match status" value="1"/>
</dbReference>
<organism evidence="3 4">
    <name type="scientific">Chelatococcus reniformis</name>
    <dbReference type="NCBI Taxonomy" id="1494448"/>
    <lineage>
        <taxon>Bacteria</taxon>
        <taxon>Pseudomonadati</taxon>
        <taxon>Pseudomonadota</taxon>
        <taxon>Alphaproteobacteria</taxon>
        <taxon>Hyphomicrobiales</taxon>
        <taxon>Chelatococcaceae</taxon>
        <taxon>Chelatococcus</taxon>
    </lineage>
</organism>